<name>A0A5B1CL59_9BACT</name>
<dbReference type="PANTHER" id="PTHR43191:SF12">
    <property type="entry name" value="RRNA METHYLASE"/>
    <property type="match status" value="1"/>
</dbReference>
<dbReference type="SUPFAM" id="SSF55315">
    <property type="entry name" value="L30e-like"/>
    <property type="match status" value="1"/>
</dbReference>
<gene>
    <name evidence="4" type="primary">trmH</name>
    <name evidence="4" type="ORF">LF1_38120</name>
</gene>
<keyword evidence="5" id="KW-1185">Reference proteome</keyword>
<dbReference type="GO" id="GO:0003723">
    <property type="term" value="F:RNA binding"/>
    <property type="evidence" value="ECO:0007669"/>
    <property type="project" value="InterPro"/>
</dbReference>
<dbReference type="InterPro" id="IPR001537">
    <property type="entry name" value="SpoU_MeTrfase"/>
</dbReference>
<proteinExistence type="predicted"/>
<dbReference type="GO" id="GO:0006396">
    <property type="term" value="P:RNA processing"/>
    <property type="evidence" value="ECO:0007669"/>
    <property type="project" value="InterPro"/>
</dbReference>
<dbReference type="InterPro" id="IPR029026">
    <property type="entry name" value="tRNA_m1G_MTases_N"/>
</dbReference>
<dbReference type="InterPro" id="IPR029064">
    <property type="entry name" value="Ribosomal_eL30-like_sf"/>
</dbReference>
<evidence type="ECO:0000256" key="1">
    <source>
        <dbReference type="ARBA" id="ARBA00022603"/>
    </source>
</evidence>
<dbReference type="GO" id="GO:0032259">
    <property type="term" value="P:methylation"/>
    <property type="evidence" value="ECO:0007669"/>
    <property type="project" value="UniProtKB-KW"/>
</dbReference>
<dbReference type="Proteomes" id="UP000322699">
    <property type="component" value="Unassembled WGS sequence"/>
</dbReference>
<evidence type="ECO:0000259" key="3">
    <source>
        <dbReference type="Pfam" id="PF00588"/>
    </source>
</evidence>
<sequence length="272" mass="30048">MAIEFTEACDIRLDPYRDVKEKSISPESQRQFIVEGKYCVDRLAKSGISVHSVVVREGLQDEVADWFSQSPLNTEIDIYVLSTAEIRKLVGFDFHRGVIACGIGQTENTTDELLTLPTKPKIVLAALGIGDRDNLGSIIRTATAMGVHHLIRDRACVDPLARRVIRTSMATVFSQTIYLADDANRDLKTLVDQGGFRTIATTLSNEATPIDQLRPDHRPIILMMGNESTGLSKELQETASDRVTIPMNVAADSLNVSVATAIFLYELTRVRS</sequence>
<keyword evidence="1 4" id="KW-0489">Methyltransferase</keyword>
<accession>A0A5B1CL59</accession>
<dbReference type="GO" id="GO:0141100">
    <property type="term" value="F:tRNA (guanine(18)-2'-O)-methyltransferase activity"/>
    <property type="evidence" value="ECO:0007669"/>
    <property type="project" value="UniProtKB-EC"/>
</dbReference>
<protein>
    <submittedName>
        <fullName evidence="4">tRNA (Guanosine(18)-2'-O)-methyltransferase</fullName>
        <ecNumber evidence="4">2.1.1.34</ecNumber>
    </submittedName>
</protein>
<organism evidence="4 5">
    <name type="scientific">Rubripirellula obstinata</name>
    <dbReference type="NCBI Taxonomy" id="406547"/>
    <lineage>
        <taxon>Bacteria</taxon>
        <taxon>Pseudomonadati</taxon>
        <taxon>Planctomycetota</taxon>
        <taxon>Planctomycetia</taxon>
        <taxon>Pirellulales</taxon>
        <taxon>Pirellulaceae</taxon>
        <taxon>Rubripirellula</taxon>
    </lineage>
</organism>
<evidence type="ECO:0000256" key="2">
    <source>
        <dbReference type="ARBA" id="ARBA00022679"/>
    </source>
</evidence>
<comment type="caution">
    <text evidence="4">The sequence shown here is derived from an EMBL/GenBank/DDBJ whole genome shotgun (WGS) entry which is preliminary data.</text>
</comment>
<dbReference type="InterPro" id="IPR051259">
    <property type="entry name" value="rRNA_Methyltransferase"/>
</dbReference>
<dbReference type="Gene3D" id="3.40.1280.10">
    <property type="match status" value="1"/>
</dbReference>
<reference evidence="4 5" key="1">
    <citation type="submission" date="2019-08" db="EMBL/GenBank/DDBJ databases">
        <title>Deep-cultivation of Planctomycetes and their phenomic and genomic characterization uncovers novel biology.</title>
        <authorList>
            <person name="Wiegand S."/>
            <person name="Jogler M."/>
            <person name="Boedeker C."/>
            <person name="Pinto D."/>
            <person name="Vollmers J."/>
            <person name="Rivas-Marin E."/>
            <person name="Kohn T."/>
            <person name="Peeters S.H."/>
            <person name="Heuer A."/>
            <person name="Rast P."/>
            <person name="Oberbeckmann S."/>
            <person name="Bunk B."/>
            <person name="Jeske O."/>
            <person name="Meyerdierks A."/>
            <person name="Storesund J.E."/>
            <person name="Kallscheuer N."/>
            <person name="Luecker S."/>
            <person name="Lage O.M."/>
            <person name="Pohl T."/>
            <person name="Merkel B.J."/>
            <person name="Hornburger P."/>
            <person name="Mueller R.-W."/>
            <person name="Bruemmer F."/>
            <person name="Labrenz M."/>
            <person name="Spormann A.M."/>
            <person name="Op Den Camp H."/>
            <person name="Overmann J."/>
            <person name="Amann R."/>
            <person name="Jetten M.S.M."/>
            <person name="Mascher T."/>
            <person name="Medema M.H."/>
            <person name="Devos D.P."/>
            <person name="Kaster A.-K."/>
            <person name="Ovreas L."/>
            <person name="Rohde M."/>
            <person name="Galperin M.Y."/>
            <person name="Jogler C."/>
        </authorList>
    </citation>
    <scope>NUCLEOTIDE SEQUENCE [LARGE SCALE GENOMIC DNA]</scope>
    <source>
        <strain evidence="4 5">LF1</strain>
    </source>
</reference>
<keyword evidence="2 4" id="KW-0808">Transferase</keyword>
<evidence type="ECO:0000313" key="4">
    <source>
        <dbReference type="EMBL" id="KAA1261266.1"/>
    </source>
</evidence>
<dbReference type="PANTHER" id="PTHR43191">
    <property type="entry name" value="RRNA METHYLTRANSFERASE 3"/>
    <property type="match status" value="1"/>
</dbReference>
<feature type="domain" description="tRNA/rRNA methyltransferase SpoU type" evidence="3">
    <location>
        <begin position="122"/>
        <end position="265"/>
    </location>
</feature>
<evidence type="ECO:0000313" key="5">
    <source>
        <dbReference type="Proteomes" id="UP000322699"/>
    </source>
</evidence>
<dbReference type="AlphaFoldDB" id="A0A5B1CL59"/>
<dbReference type="SUPFAM" id="SSF75217">
    <property type="entry name" value="alpha/beta knot"/>
    <property type="match status" value="1"/>
</dbReference>
<dbReference type="EC" id="2.1.1.34" evidence="4"/>
<dbReference type="Gene3D" id="3.30.1330.30">
    <property type="match status" value="1"/>
</dbReference>
<dbReference type="RefSeq" id="WP_068263451.1">
    <property type="nucleotide sequence ID" value="NZ_LWSK01000047.1"/>
</dbReference>
<dbReference type="CDD" id="cd18095">
    <property type="entry name" value="SpoU-like_rRNA-MTase"/>
    <property type="match status" value="1"/>
</dbReference>
<dbReference type="EMBL" id="VRLW01000001">
    <property type="protein sequence ID" value="KAA1261266.1"/>
    <property type="molecule type" value="Genomic_DNA"/>
</dbReference>
<dbReference type="InterPro" id="IPR029028">
    <property type="entry name" value="Alpha/beta_knot_MTases"/>
</dbReference>
<dbReference type="Pfam" id="PF00588">
    <property type="entry name" value="SpoU_methylase"/>
    <property type="match status" value="1"/>
</dbReference>